<dbReference type="RefSeq" id="XP_066804554.1">
    <property type="nucleotide sequence ID" value="XM_066944631.1"/>
</dbReference>
<keyword evidence="4" id="KW-0238">DNA-binding</keyword>
<dbReference type="PANTHER" id="PTHR13215">
    <property type="entry name" value="RNA POLYMERASE II TRANSCRIPTIONAL COACTIVATOR"/>
    <property type="match status" value="1"/>
</dbReference>
<feature type="compositionally biased region" description="Polar residues" evidence="7">
    <location>
        <begin position="42"/>
        <end position="56"/>
    </location>
</feature>
<accession>A0AAW0Z2A1</accession>
<comment type="similarity">
    <text evidence="2">Belongs to the transcriptional coactivator PC4 family.</text>
</comment>
<dbReference type="GO" id="GO:0060261">
    <property type="term" value="P:positive regulation of transcription initiation by RNA polymerase II"/>
    <property type="evidence" value="ECO:0007669"/>
    <property type="project" value="InterPro"/>
</dbReference>
<comment type="caution">
    <text evidence="9">The sequence shown here is derived from an EMBL/GenBank/DDBJ whole genome shotgun (WGS) entry which is preliminary data.</text>
</comment>
<dbReference type="Proteomes" id="UP001388673">
    <property type="component" value="Unassembled WGS sequence"/>
</dbReference>
<organism evidence="9 10">
    <name type="scientific">Kwoniella newhampshirensis</name>
    <dbReference type="NCBI Taxonomy" id="1651941"/>
    <lineage>
        <taxon>Eukaryota</taxon>
        <taxon>Fungi</taxon>
        <taxon>Dikarya</taxon>
        <taxon>Basidiomycota</taxon>
        <taxon>Agaricomycotina</taxon>
        <taxon>Tremellomycetes</taxon>
        <taxon>Tremellales</taxon>
        <taxon>Cryptococcaceae</taxon>
        <taxon>Kwoniella</taxon>
    </lineage>
</organism>
<evidence type="ECO:0000256" key="7">
    <source>
        <dbReference type="SAM" id="MobiDB-lite"/>
    </source>
</evidence>
<evidence type="ECO:0000256" key="2">
    <source>
        <dbReference type="ARBA" id="ARBA00009001"/>
    </source>
</evidence>
<reference evidence="9 10" key="1">
    <citation type="journal article" date="2024" name="bioRxiv">
        <title>Comparative genomics of Cryptococcus and Kwoniella reveals pathogenesis evolution and contrasting karyotype dynamics via intercentromeric recombination or chromosome fusion.</title>
        <authorList>
            <person name="Coelho M.A."/>
            <person name="David-Palma M."/>
            <person name="Shea T."/>
            <person name="Bowers K."/>
            <person name="McGinley-Smith S."/>
            <person name="Mohammad A.W."/>
            <person name="Gnirke A."/>
            <person name="Yurkov A.M."/>
            <person name="Nowrousian M."/>
            <person name="Sun S."/>
            <person name="Cuomo C.A."/>
            <person name="Heitman J."/>
        </authorList>
    </citation>
    <scope>NUCLEOTIDE SEQUENCE [LARGE SCALE GENOMIC DNA]</scope>
    <source>
        <strain evidence="9 10">CBS 13917</strain>
    </source>
</reference>
<feature type="compositionally biased region" description="Basic and acidic residues" evidence="7">
    <location>
        <begin position="16"/>
        <end position="25"/>
    </location>
</feature>
<dbReference type="GO" id="GO:0005634">
    <property type="term" value="C:nucleus"/>
    <property type="evidence" value="ECO:0007669"/>
    <property type="project" value="UniProtKB-SubCell"/>
</dbReference>
<evidence type="ECO:0000313" key="10">
    <source>
        <dbReference type="Proteomes" id="UP001388673"/>
    </source>
</evidence>
<dbReference type="Gene3D" id="2.30.31.10">
    <property type="entry name" value="Transcriptional Coactivator Pc4, Chain A"/>
    <property type="match status" value="1"/>
</dbReference>
<name>A0AAW0Z2A1_9TREE</name>
<gene>
    <name evidence="9" type="ORF">IAR55_001504</name>
</gene>
<sequence>MTPRAVKRSSSESEEDARSGSEEVIHPQSKRKTASDGVEPITAQNLKRSRPSQTRGGTEVEIEENGDGDQYFTLSEYRRLTVRKFKSMILIDVRETYKDKSTGDMKPGAKGISLTTEQWEVLKNNIDSVDDMVAKLNEK</sequence>
<dbReference type="InterPro" id="IPR009044">
    <property type="entry name" value="ssDNA-bd_transcriptional_reg"/>
</dbReference>
<evidence type="ECO:0000313" key="9">
    <source>
        <dbReference type="EMBL" id="KAK8864258.1"/>
    </source>
</evidence>
<evidence type="ECO:0000256" key="6">
    <source>
        <dbReference type="ARBA" id="ARBA00023242"/>
    </source>
</evidence>
<evidence type="ECO:0000256" key="4">
    <source>
        <dbReference type="ARBA" id="ARBA00023125"/>
    </source>
</evidence>
<feature type="region of interest" description="Disordered" evidence="7">
    <location>
        <begin position="1"/>
        <end position="64"/>
    </location>
</feature>
<protein>
    <recommendedName>
        <fullName evidence="8">Transcriptional coactivator p15 (PC4) C-terminal domain-containing protein</fullName>
    </recommendedName>
</protein>
<evidence type="ECO:0000259" key="8">
    <source>
        <dbReference type="Pfam" id="PF02229"/>
    </source>
</evidence>
<evidence type="ECO:0000256" key="3">
    <source>
        <dbReference type="ARBA" id="ARBA00023015"/>
    </source>
</evidence>
<keyword evidence="3" id="KW-0805">Transcription regulation</keyword>
<dbReference type="GO" id="GO:0003677">
    <property type="term" value="F:DNA binding"/>
    <property type="evidence" value="ECO:0007669"/>
    <property type="project" value="UniProtKB-KW"/>
</dbReference>
<dbReference type="InterPro" id="IPR045125">
    <property type="entry name" value="Sub1/Tcp4-like"/>
</dbReference>
<evidence type="ECO:0000256" key="5">
    <source>
        <dbReference type="ARBA" id="ARBA00023163"/>
    </source>
</evidence>
<dbReference type="GO" id="GO:0003713">
    <property type="term" value="F:transcription coactivator activity"/>
    <property type="evidence" value="ECO:0007669"/>
    <property type="project" value="InterPro"/>
</dbReference>
<dbReference type="AlphaFoldDB" id="A0AAW0Z2A1"/>
<dbReference type="Pfam" id="PF02229">
    <property type="entry name" value="PC4"/>
    <property type="match status" value="1"/>
</dbReference>
<feature type="domain" description="Transcriptional coactivator p15 (PC4) C-terminal" evidence="8">
    <location>
        <begin position="73"/>
        <end position="125"/>
    </location>
</feature>
<dbReference type="SUPFAM" id="SSF54447">
    <property type="entry name" value="ssDNA-binding transcriptional regulator domain"/>
    <property type="match status" value="1"/>
</dbReference>
<dbReference type="KEGG" id="kne:92178763"/>
<dbReference type="InterPro" id="IPR003173">
    <property type="entry name" value="PC4_C"/>
</dbReference>
<dbReference type="EMBL" id="JBCAWK010000003">
    <property type="protein sequence ID" value="KAK8864258.1"/>
    <property type="molecule type" value="Genomic_DNA"/>
</dbReference>
<dbReference type="GeneID" id="92178763"/>
<keyword evidence="6" id="KW-0539">Nucleus</keyword>
<proteinExistence type="inferred from homology"/>
<keyword evidence="10" id="KW-1185">Reference proteome</keyword>
<keyword evidence="5" id="KW-0804">Transcription</keyword>
<evidence type="ECO:0000256" key="1">
    <source>
        <dbReference type="ARBA" id="ARBA00004123"/>
    </source>
</evidence>
<comment type="subcellular location">
    <subcellularLocation>
        <location evidence="1">Nucleus</location>
    </subcellularLocation>
</comment>